<evidence type="ECO:0000313" key="1">
    <source>
        <dbReference type="EMBL" id="MDI3422804.1"/>
    </source>
</evidence>
<dbReference type="RefSeq" id="WP_282538658.1">
    <property type="nucleotide sequence ID" value="NZ_JASCIS010000043.1"/>
</dbReference>
<name>A0ABT6T4P0_9ACTN</name>
<dbReference type="EMBL" id="JASCIS010000043">
    <property type="protein sequence ID" value="MDI3422804.1"/>
    <property type="molecule type" value="Genomic_DNA"/>
</dbReference>
<organism evidence="1 2">
    <name type="scientific">Streptomyces luteolus</name>
    <dbReference type="NCBI Taxonomy" id="3043615"/>
    <lineage>
        <taxon>Bacteria</taxon>
        <taxon>Bacillati</taxon>
        <taxon>Actinomycetota</taxon>
        <taxon>Actinomycetes</taxon>
        <taxon>Kitasatosporales</taxon>
        <taxon>Streptomycetaceae</taxon>
        <taxon>Streptomyces</taxon>
    </lineage>
</organism>
<dbReference type="Proteomes" id="UP001237105">
    <property type="component" value="Unassembled WGS sequence"/>
</dbReference>
<reference evidence="1 2" key="1">
    <citation type="submission" date="2023-05" db="EMBL/GenBank/DDBJ databases">
        <title>Draft genome sequence of Streptomyces sp. B-S-A12 isolated from a cave soil in Thailand.</title>
        <authorList>
            <person name="Chamroensaksri N."/>
            <person name="Muangham S."/>
        </authorList>
    </citation>
    <scope>NUCLEOTIDE SEQUENCE [LARGE SCALE GENOMIC DNA]</scope>
    <source>
        <strain evidence="1 2">B-S-A12</strain>
    </source>
</reference>
<gene>
    <name evidence="1" type="ORF">QIT00_30410</name>
</gene>
<accession>A0ABT6T4P0</accession>
<proteinExistence type="predicted"/>
<comment type="caution">
    <text evidence="1">The sequence shown here is derived from an EMBL/GenBank/DDBJ whole genome shotgun (WGS) entry which is preliminary data.</text>
</comment>
<sequence>MSTPTILIATQQTIDAYHRLIDLATRSYADRHTNAGVERASALRHFTLGLIRRGQGAEVAAFAAHQAADHLHARGMTWGSLTPQLTGLRHLDPESRTVVTDALAALETGNTMLVQARLHAMEDQGLTEERSPRCWRCSPGWVRALSRAATLR</sequence>
<evidence type="ECO:0000313" key="2">
    <source>
        <dbReference type="Proteomes" id="UP001237105"/>
    </source>
</evidence>
<keyword evidence="2" id="KW-1185">Reference proteome</keyword>
<protein>
    <submittedName>
        <fullName evidence="1">Uncharacterized protein</fullName>
    </submittedName>
</protein>